<dbReference type="SMART" id="SM00751">
    <property type="entry name" value="BSD"/>
    <property type="match status" value="1"/>
</dbReference>
<dbReference type="eggNOG" id="KOG2690">
    <property type="taxonomic scope" value="Eukaryota"/>
</dbReference>
<feature type="compositionally biased region" description="Polar residues" evidence="1">
    <location>
        <begin position="22"/>
        <end position="32"/>
    </location>
</feature>
<evidence type="ECO:0000259" key="2">
    <source>
        <dbReference type="PROSITE" id="PS50858"/>
    </source>
</evidence>
<feature type="compositionally biased region" description="Polar residues" evidence="1">
    <location>
        <begin position="384"/>
        <end position="393"/>
    </location>
</feature>
<dbReference type="PROSITE" id="PS50858">
    <property type="entry name" value="BSD"/>
    <property type="match status" value="1"/>
</dbReference>
<dbReference type="PANTHER" id="PTHR16019">
    <property type="entry name" value="SYNAPSE-ASSOCIATED PROTEIN"/>
    <property type="match status" value="1"/>
</dbReference>
<dbReference type="EMBL" id="KB933129">
    <property type="protein sequence ID" value="EON99779.1"/>
    <property type="molecule type" value="Genomic_DNA"/>
</dbReference>
<name>R8BKF3_PHAM7</name>
<dbReference type="SUPFAM" id="SSF140383">
    <property type="entry name" value="BSD domain-like"/>
    <property type="match status" value="1"/>
</dbReference>
<feature type="compositionally biased region" description="Basic and acidic residues" evidence="1">
    <location>
        <begin position="358"/>
        <end position="370"/>
    </location>
</feature>
<dbReference type="InterPro" id="IPR051494">
    <property type="entry name" value="BSD_domain-containing"/>
</dbReference>
<evidence type="ECO:0000256" key="1">
    <source>
        <dbReference type="SAM" id="MobiDB-lite"/>
    </source>
</evidence>
<dbReference type="OrthoDB" id="73788at2759"/>
<feature type="region of interest" description="Disordered" evidence="1">
    <location>
        <begin position="308"/>
        <end position="408"/>
    </location>
</feature>
<feature type="domain" description="BSD" evidence="2">
    <location>
        <begin position="241"/>
        <end position="293"/>
    </location>
</feature>
<protein>
    <submittedName>
        <fullName evidence="3">Putative bsd domain-containing protein</fullName>
    </submittedName>
</protein>
<evidence type="ECO:0000313" key="3">
    <source>
        <dbReference type="EMBL" id="EON99779.1"/>
    </source>
</evidence>
<dbReference type="Pfam" id="PF03909">
    <property type="entry name" value="BSD"/>
    <property type="match status" value="1"/>
</dbReference>
<keyword evidence="4" id="KW-1185">Reference proteome</keyword>
<dbReference type="KEGG" id="tmn:UCRPA7_4630"/>
<dbReference type="Proteomes" id="UP000014074">
    <property type="component" value="Unassembled WGS sequence"/>
</dbReference>
<dbReference type="InterPro" id="IPR035925">
    <property type="entry name" value="BSD_dom_sf"/>
</dbReference>
<reference evidence="4" key="1">
    <citation type="journal article" date="2013" name="Genome Announc.">
        <title>Draft genome sequence of the ascomycete Phaeoacremonium aleophilum strain UCR-PA7, a causal agent of the esca disease complex in grapevines.</title>
        <authorList>
            <person name="Blanco-Ulate B."/>
            <person name="Rolshausen P."/>
            <person name="Cantu D."/>
        </authorList>
    </citation>
    <scope>NUCLEOTIDE SEQUENCE [LARGE SCALE GENOMIC DNA]</scope>
    <source>
        <strain evidence="4">UCR-PA7</strain>
    </source>
</reference>
<evidence type="ECO:0000313" key="4">
    <source>
        <dbReference type="Proteomes" id="UP000014074"/>
    </source>
</evidence>
<dbReference type="GeneID" id="19325100"/>
<feature type="compositionally biased region" description="Polar residues" evidence="1">
    <location>
        <begin position="335"/>
        <end position="352"/>
    </location>
</feature>
<proteinExistence type="predicted"/>
<gene>
    <name evidence="3" type="ORF">UCRPA7_4630</name>
</gene>
<dbReference type="GO" id="GO:0005737">
    <property type="term" value="C:cytoplasm"/>
    <property type="evidence" value="ECO:0007669"/>
    <property type="project" value="TreeGrafter"/>
</dbReference>
<dbReference type="Gene3D" id="1.10.3970.10">
    <property type="entry name" value="BSD domain"/>
    <property type="match status" value="1"/>
</dbReference>
<dbReference type="InterPro" id="IPR005607">
    <property type="entry name" value="BSD_dom"/>
</dbReference>
<feature type="compositionally biased region" description="Acidic residues" evidence="1">
    <location>
        <begin position="308"/>
        <end position="322"/>
    </location>
</feature>
<feature type="region of interest" description="Disordered" evidence="1">
    <location>
        <begin position="98"/>
        <end position="138"/>
    </location>
</feature>
<dbReference type="AlphaFoldDB" id="R8BKF3"/>
<organism evidence="3 4">
    <name type="scientific">Phaeoacremonium minimum (strain UCR-PA7)</name>
    <name type="common">Esca disease fungus</name>
    <name type="synonym">Togninia minima</name>
    <dbReference type="NCBI Taxonomy" id="1286976"/>
    <lineage>
        <taxon>Eukaryota</taxon>
        <taxon>Fungi</taxon>
        <taxon>Dikarya</taxon>
        <taxon>Ascomycota</taxon>
        <taxon>Pezizomycotina</taxon>
        <taxon>Sordariomycetes</taxon>
        <taxon>Sordariomycetidae</taxon>
        <taxon>Togniniales</taxon>
        <taxon>Togniniaceae</taxon>
        <taxon>Phaeoacremonium</taxon>
    </lineage>
</organism>
<feature type="compositionally biased region" description="Basic and acidic residues" evidence="1">
    <location>
        <begin position="1"/>
        <end position="21"/>
    </location>
</feature>
<feature type="region of interest" description="Disordered" evidence="1">
    <location>
        <begin position="1"/>
        <end position="32"/>
    </location>
</feature>
<sequence length="408" mass="44776">MDLAYDHITEESLPKDAEGSENRSSQQQSTLNADFQEAYKAISSSPWGARIGGFFGNVVKQGESVYKEVSQEVTAVGEEATRGLSDLRSSIISRTRALSLATGPQADQAGEPSGDKDPAATPTASKAGPSDQSIQDSETVLSRFKSEAAKRLKDIQKAEEAADEALLRFGTNIRDFIRDAVVIAPSTGTGDNQGSTVMFESKDASGKKVFHTSRFDAQLHVIHTNTEGFTKDPATEEYASWTKEFDIDKKTEDISKDLAKYPELRTTMEKLVPDQIPYADFWKRYYFLRHGIDIAEERRRDLLKAASAEEEVGWDEDSDDEAGPSKSTKADRPASTESSTTLHPQKIQTPAQTLLKPSEPRKSNDEKSQADSDTSYDLVGATSGVPSQAPNSPKDSRKADDSDEEDWE</sequence>
<accession>R8BKF3</accession>
<dbReference type="PANTHER" id="PTHR16019:SF5">
    <property type="entry name" value="BSD DOMAIN-CONTAINING PROTEIN 1"/>
    <property type="match status" value="1"/>
</dbReference>
<dbReference type="HOGENOM" id="CLU_035242_0_0_1"/>
<dbReference type="RefSeq" id="XP_007915372.1">
    <property type="nucleotide sequence ID" value="XM_007917181.1"/>
</dbReference>